<gene>
    <name evidence="1" type="ORF">QFC19_006263</name>
</gene>
<organism evidence="1 2">
    <name type="scientific">Naganishia cerealis</name>
    <dbReference type="NCBI Taxonomy" id="610337"/>
    <lineage>
        <taxon>Eukaryota</taxon>
        <taxon>Fungi</taxon>
        <taxon>Dikarya</taxon>
        <taxon>Basidiomycota</taxon>
        <taxon>Agaricomycotina</taxon>
        <taxon>Tremellomycetes</taxon>
        <taxon>Filobasidiales</taxon>
        <taxon>Filobasidiaceae</taxon>
        <taxon>Naganishia</taxon>
    </lineage>
</organism>
<keyword evidence="2" id="KW-1185">Reference proteome</keyword>
<dbReference type="EMBL" id="JASBWR010000074">
    <property type="protein sequence ID" value="KAJ9098786.1"/>
    <property type="molecule type" value="Genomic_DNA"/>
</dbReference>
<name>A0ACC2VJK5_9TREE</name>
<reference evidence="1" key="1">
    <citation type="submission" date="2023-04" db="EMBL/GenBank/DDBJ databases">
        <title>Draft Genome sequencing of Naganishia species isolated from polar environments using Oxford Nanopore Technology.</title>
        <authorList>
            <person name="Leo P."/>
            <person name="Venkateswaran K."/>
        </authorList>
    </citation>
    <scope>NUCLEOTIDE SEQUENCE</scope>
    <source>
        <strain evidence="1">MNA-CCFEE 5261</strain>
    </source>
</reference>
<proteinExistence type="predicted"/>
<accession>A0ACC2VJK5</accession>
<dbReference type="Proteomes" id="UP001241377">
    <property type="component" value="Unassembled WGS sequence"/>
</dbReference>
<sequence length="546" mass="61366">MSDAPKAVYVPRAKREALAKEAELQHTSNDPDSGVVVGPATITEEETQDWSYARKWFFDRSDTFRRLQNVKKQFGEDPRVENLFNQQRANSTQNAPVSRRFADQFYQCMQDIDDTADSVLGKDSKSPVRHYLDLGCSPGGFSSWVMDQHPRSIGLGVTLSPDKGGLPMISMPQGDYDVQYGDLTELQHTTNLIEQRFGSDAQGVIDLALAAAIYRDTETAQPRSRNKDEEPSAPPGARVILSLSQVSLVLNHLQAGCHFVFVLSNKPDPATVQTLALLRRLFRRILPCKGKTLHGVRSSFYLFCEGFDRQLFVETGVPELLSDTIETMRKTAQMIIEDMDGSDNQTIEDALQRLGIEDNKNKEYFAADMIWLPEYKDQRQLLEEEGDFVEQFFKKLWDGQVRSIEEKIVNLDHQNSSRRNGKPGWAPKRAPTSAEHSRGNPFSNSASDQPAVLEADNWRKKDARTPSVQGTQGSYRAPIQQQSSLTAEDDGWQLAKGKGQHQAKVPDQTQPDGRQRTIALQRKDPTIRASSAFTLDQGAFGNSWRK</sequence>
<protein>
    <submittedName>
        <fullName evidence="1">Uncharacterized protein</fullName>
    </submittedName>
</protein>
<evidence type="ECO:0000313" key="1">
    <source>
        <dbReference type="EMBL" id="KAJ9098786.1"/>
    </source>
</evidence>
<evidence type="ECO:0000313" key="2">
    <source>
        <dbReference type="Proteomes" id="UP001241377"/>
    </source>
</evidence>
<comment type="caution">
    <text evidence="1">The sequence shown here is derived from an EMBL/GenBank/DDBJ whole genome shotgun (WGS) entry which is preliminary data.</text>
</comment>